<comment type="caution">
    <text evidence="3">The sequence shown here is derived from an EMBL/GenBank/DDBJ whole genome shotgun (WGS) entry which is preliminary data.</text>
</comment>
<feature type="compositionally biased region" description="Basic and acidic residues" evidence="1">
    <location>
        <begin position="1"/>
        <end position="30"/>
    </location>
</feature>
<feature type="compositionally biased region" description="Low complexity" evidence="1">
    <location>
        <begin position="145"/>
        <end position="157"/>
    </location>
</feature>
<dbReference type="RefSeq" id="WP_221667115.1">
    <property type="nucleotide sequence ID" value="NZ_JAJOHV010000006.1"/>
</dbReference>
<keyword evidence="2" id="KW-1133">Transmembrane helix</keyword>
<reference evidence="3 4" key="1">
    <citation type="submission" date="2024-05" db="EMBL/GenBank/DDBJ databases">
        <authorList>
            <person name="De Oliveira J.P."/>
            <person name="Noriler S.A."/>
            <person name="De Oliveira A.G."/>
            <person name="Sipoli D.S."/>
        </authorList>
    </citation>
    <scope>NUCLEOTIDE SEQUENCE [LARGE SCALE GENOMIC DNA]</scope>
    <source>
        <strain evidence="3 4">LABIM186</strain>
    </source>
</reference>
<dbReference type="EMBL" id="JBDQQU010000013">
    <property type="protein sequence ID" value="MEO3955908.1"/>
    <property type="molecule type" value="Genomic_DNA"/>
</dbReference>
<name>A0ABV0H757_9NEIS</name>
<organism evidence="3 4">
    <name type="scientific">Chromobacterium piscinae</name>
    <dbReference type="NCBI Taxonomy" id="686831"/>
    <lineage>
        <taxon>Bacteria</taxon>
        <taxon>Pseudomonadati</taxon>
        <taxon>Pseudomonadota</taxon>
        <taxon>Betaproteobacteria</taxon>
        <taxon>Neisseriales</taxon>
        <taxon>Chromobacteriaceae</taxon>
        <taxon>Chromobacterium</taxon>
    </lineage>
</organism>
<evidence type="ECO:0000256" key="2">
    <source>
        <dbReference type="SAM" id="Phobius"/>
    </source>
</evidence>
<evidence type="ECO:0008006" key="5">
    <source>
        <dbReference type="Google" id="ProtNLM"/>
    </source>
</evidence>
<evidence type="ECO:0000256" key="1">
    <source>
        <dbReference type="SAM" id="MobiDB-lite"/>
    </source>
</evidence>
<dbReference type="GeneID" id="97477040"/>
<keyword evidence="2" id="KW-0812">Transmembrane</keyword>
<evidence type="ECO:0000313" key="3">
    <source>
        <dbReference type="EMBL" id="MEO3955908.1"/>
    </source>
</evidence>
<keyword evidence="2" id="KW-0472">Membrane</keyword>
<protein>
    <recommendedName>
        <fullName evidence="5">Type IV pilus biogenesis protein PilP</fullName>
    </recommendedName>
</protein>
<feature type="compositionally biased region" description="Basic and acidic residues" evidence="1">
    <location>
        <begin position="37"/>
        <end position="46"/>
    </location>
</feature>
<dbReference type="Proteomes" id="UP001438292">
    <property type="component" value="Unassembled WGS sequence"/>
</dbReference>
<keyword evidence="4" id="KW-1185">Reference proteome</keyword>
<sequence>MHDFGDAESLALDREEPGFADERSAARDAWRQSLPHQDFKMEERPAHPLQGGKPKRDIRRVAVLALIAWLVLTLLGLLLWQKFLSPQPIVEPLAAAAAPVSRPAMPAPRQNAAKIGAASAAAGRAAPPMLATRTNASAPFAAQQSATAPDAPTSAPSGRKSAAPALDPRAINQKSAPPEETLAAKVARLEAEVKALTARSRPESAHKPVAAGHGRKARDLSVLGMSSTSVWVTQPDGRATELQVGDRFRNGEVIQRIDQQAQVIETDHGRYKVNL</sequence>
<accession>A0ABV0H757</accession>
<evidence type="ECO:0000313" key="4">
    <source>
        <dbReference type="Proteomes" id="UP001438292"/>
    </source>
</evidence>
<feature type="region of interest" description="Disordered" evidence="1">
    <location>
        <begin position="139"/>
        <end position="179"/>
    </location>
</feature>
<feature type="region of interest" description="Disordered" evidence="1">
    <location>
        <begin position="1"/>
        <end position="53"/>
    </location>
</feature>
<gene>
    <name evidence="3" type="ORF">ABH309_15760</name>
</gene>
<feature type="transmembrane region" description="Helical" evidence="2">
    <location>
        <begin position="61"/>
        <end position="80"/>
    </location>
</feature>
<proteinExistence type="predicted"/>